<dbReference type="EMBL" id="AP022870">
    <property type="protein sequence ID" value="BCB75432.1"/>
    <property type="molecule type" value="Genomic_DNA"/>
</dbReference>
<dbReference type="PANTHER" id="PTHR30346:SF29">
    <property type="entry name" value="LYSR SUBSTRATE-BINDING"/>
    <property type="match status" value="1"/>
</dbReference>
<evidence type="ECO:0000313" key="6">
    <source>
        <dbReference type="EMBL" id="BCB75432.1"/>
    </source>
</evidence>
<dbReference type="PANTHER" id="PTHR30346">
    <property type="entry name" value="TRANSCRIPTIONAL DUAL REGULATOR HCAR-RELATED"/>
    <property type="match status" value="1"/>
</dbReference>
<dbReference type="SUPFAM" id="SSF53850">
    <property type="entry name" value="Periplasmic binding protein-like II"/>
    <property type="match status" value="1"/>
</dbReference>
<keyword evidence="2" id="KW-0805">Transcription regulation</keyword>
<comment type="similarity">
    <text evidence="1">Belongs to the LysR transcriptional regulatory family.</text>
</comment>
<dbReference type="Pfam" id="PF03466">
    <property type="entry name" value="LysR_substrate"/>
    <property type="match status" value="1"/>
</dbReference>
<dbReference type="InterPro" id="IPR005119">
    <property type="entry name" value="LysR_subst-bd"/>
</dbReference>
<proteinExistence type="inferred from homology"/>
<reference evidence="6 7" key="2">
    <citation type="submission" date="2020-03" db="EMBL/GenBank/DDBJ databases">
        <authorList>
            <person name="Ichikawa N."/>
            <person name="Kimura A."/>
            <person name="Kitahashi Y."/>
            <person name="Uohara A."/>
        </authorList>
    </citation>
    <scope>NUCLEOTIDE SEQUENCE [LARGE SCALE GENOMIC DNA]</scope>
    <source>
        <strain evidence="6 7">NBRC 107702</strain>
    </source>
</reference>
<dbReference type="InterPro" id="IPR000847">
    <property type="entry name" value="LysR_HTH_N"/>
</dbReference>
<dbReference type="PRINTS" id="PR00039">
    <property type="entry name" value="HTHLYSR"/>
</dbReference>
<dbReference type="CDD" id="cd05466">
    <property type="entry name" value="PBP2_LTTR_substrate"/>
    <property type="match status" value="1"/>
</dbReference>
<dbReference type="AlphaFoldDB" id="A0A6F8XNL7"/>
<dbReference type="PROSITE" id="PS50931">
    <property type="entry name" value="HTH_LYSR"/>
    <property type="match status" value="1"/>
</dbReference>
<keyword evidence="7" id="KW-1185">Reference proteome</keyword>
<dbReference type="KEGG" id="pfla:Pflav_018420"/>
<name>A0A6F8XNL7_9ACTN</name>
<dbReference type="SUPFAM" id="SSF46785">
    <property type="entry name" value="Winged helix' DNA-binding domain"/>
    <property type="match status" value="1"/>
</dbReference>
<dbReference type="GO" id="GO:0003677">
    <property type="term" value="F:DNA binding"/>
    <property type="evidence" value="ECO:0007669"/>
    <property type="project" value="UniProtKB-KW"/>
</dbReference>
<evidence type="ECO:0000259" key="5">
    <source>
        <dbReference type="PROSITE" id="PS50931"/>
    </source>
</evidence>
<accession>A0A6F8XNL7</accession>
<dbReference type="InterPro" id="IPR036388">
    <property type="entry name" value="WH-like_DNA-bd_sf"/>
</dbReference>
<evidence type="ECO:0000256" key="2">
    <source>
        <dbReference type="ARBA" id="ARBA00023015"/>
    </source>
</evidence>
<organism evidence="6 7">
    <name type="scientific">Phytohabitans flavus</name>
    <dbReference type="NCBI Taxonomy" id="1076124"/>
    <lineage>
        <taxon>Bacteria</taxon>
        <taxon>Bacillati</taxon>
        <taxon>Actinomycetota</taxon>
        <taxon>Actinomycetes</taxon>
        <taxon>Micromonosporales</taxon>
        <taxon>Micromonosporaceae</taxon>
    </lineage>
</organism>
<sequence length="293" mass="31312">MQFQQLRYFVAVADERHFTRAAADLGMAQPTLSKQIHSLERDIGAPLFDRTRGTVTLTPAGAALLPIARRILADVETARREVQELVGLRRGRVRLGATPSLSTSLVARVLPRFRADHPGIDLHVEESGSQDLVRHLTEGNLDLALVILPPHGIDPALRAEPIIREDLVVASASPLPVPAGGMAIADLRDRPLVMFRRGYDLRDATLAACHAAGFEPAFAVEGGEMDAVLSFVAAGLGVAVVPSMVLAGHPGLHSAPLAPPGIQRTVAIAERRESTPTHAAAALRHTILGYLED</sequence>
<dbReference type="GO" id="GO:0032993">
    <property type="term" value="C:protein-DNA complex"/>
    <property type="evidence" value="ECO:0007669"/>
    <property type="project" value="TreeGrafter"/>
</dbReference>
<evidence type="ECO:0000256" key="4">
    <source>
        <dbReference type="ARBA" id="ARBA00023163"/>
    </source>
</evidence>
<dbReference type="InterPro" id="IPR036390">
    <property type="entry name" value="WH_DNA-bd_sf"/>
</dbReference>
<dbReference type="Gene3D" id="1.10.10.10">
    <property type="entry name" value="Winged helix-like DNA-binding domain superfamily/Winged helix DNA-binding domain"/>
    <property type="match status" value="1"/>
</dbReference>
<dbReference type="RefSeq" id="WP_173035243.1">
    <property type="nucleotide sequence ID" value="NZ_AP022870.1"/>
</dbReference>
<evidence type="ECO:0000313" key="7">
    <source>
        <dbReference type="Proteomes" id="UP000502508"/>
    </source>
</evidence>
<keyword evidence="4" id="KW-0804">Transcription</keyword>
<keyword evidence="3" id="KW-0238">DNA-binding</keyword>
<dbReference type="Gene3D" id="3.40.190.290">
    <property type="match status" value="1"/>
</dbReference>
<dbReference type="Proteomes" id="UP000502508">
    <property type="component" value="Chromosome"/>
</dbReference>
<evidence type="ECO:0000256" key="3">
    <source>
        <dbReference type="ARBA" id="ARBA00023125"/>
    </source>
</evidence>
<dbReference type="GO" id="GO:0003700">
    <property type="term" value="F:DNA-binding transcription factor activity"/>
    <property type="evidence" value="ECO:0007669"/>
    <property type="project" value="InterPro"/>
</dbReference>
<reference evidence="6 7" key="1">
    <citation type="submission" date="2020-03" db="EMBL/GenBank/DDBJ databases">
        <title>Whole genome shotgun sequence of Phytohabitans flavus NBRC 107702.</title>
        <authorList>
            <person name="Komaki H."/>
            <person name="Tamura T."/>
        </authorList>
    </citation>
    <scope>NUCLEOTIDE SEQUENCE [LARGE SCALE GENOMIC DNA]</scope>
    <source>
        <strain evidence="6 7">NBRC 107702</strain>
    </source>
</reference>
<gene>
    <name evidence="6" type="ORF">Pflav_018420</name>
</gene>
<protein>
    <submittedName>
        <fullName evidence="6">LysR family transcriptional regulator</fullName>
    </submittedName>
</protein>
<dbReference type="FunFam" id="1.10.10.10:FF:000001">
    <property type="entry name" value="LysR family transcriptional regulator"/>
    <property type="match status" value="1"/>
</dbReference>
<feature type="domain" description="HTH lysR-type" evidence="5">
    <location>
        <begin position="1"/>
        <end position="58"/>
    </location>
</feature>
<dbReference type="Pfam" id="PF00126">
    <property type="entry name" value="HTH_1"/>
    <property type="match status" value="1"/>
</dbReference>
<evidence type="ECO:0000256" key="1">
    <source>
        <dbReference type="ARBA" id="ARBA00009437"/>
    </source>
</evidence>